<evidence type="ECO:0000313" key="2">
    <source>
        <dbReference type="Proteomes" id="UP000028999"/>
    </source>
</evidence>
<dbReference type="OMA" id="VQICGHR"/>
<dbReference type="EMBL" id="LK032191">
    <property type="protein sequence ID" value="CDY26532.1"/>
    <property type="molecule type" value="Genomic_DNA"/>
</dbReference>
<name>A0A078GMY4_BRANA</name>
<gene>
    <name evidence="1" type="primary">BnaC01g23670D</name>
    <name evidence="1" type="ORF">GSBRNA2T00035382001</name>
</gene>
<evidence type="ECO:0000313" key="1">
    <source>
        <dbReference type="EMBL" id="CDY26532.1"/>
    </source>
</evidence>
<protein>
    <submittedName>
        <fullName evidence="1">BnaC01g23670D protein</fullName>
    </submittedName>
</protein>
<dbReference type="Proteomes" id="UP000028999">
    <property type="component" value="Unassembled WGS sequence"/>
</dbReference>
<keyword evidence="2" id="KW-1185">Reference proteome</keyword>
<accession>A0A078GMY4</accession>
<sequence>MGVRSLVLDTDPFSLKGLFGFVDLFSDRLCFTHGGTHISQQHHPRFRVCVFEVDDSICSIRLWHDRCRRIAASGVRWRAILLPFISFSSLPPYPLLSACRYAYTLAVTAGSRVQICGHRDVAFPVIGSLCGGEACLDGKDSGVGFLGLRCKGNPIFRSVLGFHFFLGLEARVGLCSLSRLRSRLGSSSVWSGVVGISPFVLAEIPVSREASGLGSARGDVYAQASLAGKASPSLTFLPHGIVLSRPCLPYCLEQKWVIFGALSFPLPVVVRRLGFPSTDIAKLSGVDTNQLKQRCRKAKITKTWSHVSSKVPAPFGNATLGQAPASGSASFLYC</sequence>
<organism evidence="1 2">
    <name type="scientific">Brassica napus</name>
    <name type="common">Rape</name>
    <dbReference type="NCBI Taxonomy" id="3708"/>
    <lineage>
        <taxon>Eukaryota</taxon>
        <taxon>Viridiplantae</taxon>
        <taxon>Streptophyta</taxon>
        <taxon>Embryophyta</taxon>
        <taxon>Tracheophyta</taxon>
        <taxon>Spermatophyta</taxon>
        <taxon>Magnoliopsida</taxon>
        <taxon>eudicotyledons</taxon>
        <taxon>Gunneridae</taxon>
        <taxon>Pentapetalae</taxon>
        <taxon>rosids</taxon>
        <taxon>malvids</taxon>
        <taxon>Brassicales</taxon>
        <taxon>Brassicaceae</taxon>
        <taxon>Brassiceae</taxon>
        <taxon>Brassica</taxon>
    </lineage>
</organism>
<proteinExistence type="predicted"/>
<reference evidence="1 2" key="1">
    <citation type="journal article" date="2014" name="Science">
        <title>Plant genetics. Early allopolyploid evolution in the post-Neolithic Brassica napus oilseed genome.</title>
        <authorList>
            <person name="Chalhoub B."/>
            <person name="Denoeud F."/>
            <person name="Liu S."/>
            <person name="Parkin I.A."/>
            <person name="Tang H."/>
            <person name="Wang X."/>
            <person name="Chiquet J."/>
            <person name="Belcram H."/>
            <person name="Tong C."/>
            <person name="Samans B."/>
            <person name="Correa M."/>
            <person name="Da Silva C."/>
            <person name="Just J."/>
            <person name="Falentin C."/>
            <person name="Koh C.S."/>
            <person name="Le Clainche I."/>
            <person name="Bernard M."/>
            <person name="Bento P."/>
            <person name="Noel B."/>
            <person name="Labadie K."/>
            <person name="Alberti A."/>
            <person name="Charles M."/>
            <person name="Arnaud D."/>
            <person name="Guo H."/>
            <person name="Daviaud C."/>
            <person name="Alamery S."/>
            <person name="Jabbari K."/>
            <person name="Zhao M."/>
            <person name="Edger P.P."/>
            <person name="Chelaifa H."/>
            <person name="Tack D."/>
            <person name="Lassalle G."/>
            <person name="Mestiri I."/>
            <person name="Schnel N."/>
            <person name="Le Paslier M.C."/>
            <person name="Fan G."/>
            <person name="Renault V."/>
            <person name="Bayer P.E."/>
            <person name="Golicz A.A."/>
            <person name="Manoli S."/>
            <person name="Lee T.H."/>
            <person name="Thi V.H."/>
            <person name="Chalabi S."/>
            <person name="Hu Q."/>
            <person name="Fan C."/>
            <person name="Tollenaere R."/>
            <person name="Lu Y."/>
            <person name="Battail C."/>
            <person name="Shen J."/>
            <person name="Sidebottom C.H."/>
            <person name="Wang X."/>
            <person name="Canaguier A."/>
            <person name="Chauveau A."/>
            <person name="Berard A."/>
            <person name="Deniot G."/>
            <person name="Guan M."/>
            <person name="Liu Z."/>
            <person name="Sun F."/>
            <person name="Lim Y.P."/>
            <person name="Lyons E."/>
            <person name="Town C.D."/>
            <person name="Bancroft I."/>
            <person name="Wang X."/>
            <person name="Meng J."/>
            <person name="Ma J."/>
            <person name="Pires J.C."/>
            <person name="King G.J."/>
            <person name="Brunel D."/>
            <person name="Delourme R."/>
            <person name="Renard M."/>
            <person name="Aury J.M."/>
            <person name="Adams K.L."/>
            <person name="Batley J."/>
            <person name="Snowdon R.J."/>
            <person name="Tost J."/>
            <person name="Edwards D."/>
            <person name="Zhou Y."/>
            <person name="Hua W."/>
            <person name="Sharpe A.G."/>
            <person name="Paterson A.H."/>
            <person name="Guan C."/>
            <person name="Wincker P."/>
        </authorList>
    </citation>
    <scope>NUCLEOTIDE SEQUENCE [LARGE SCALE GENOMIC DNA]</scope>
    <source>
        <strain evidence="2">cv. Darmor-bzh</strain>
    </source>
</reference>
<dbReference type="Gramene" id="CDY26532">
    <property type="protein sequence ID" value="CDY26532"/>
    <property type="gene ID" value="GSBRNA2T00035382001"/>
</dbReference>
<dbReference type="PaxDb" id="3708-A0A078GMY4"/>
<dbReference type="AlphaFoldDB" id="A0A078GMY4"/>